<dbReference type="HOGENOM" id="CLU_1040996_0_0_3"/>
<protein>
    <submittedName>
        <fullName evidence="1">Uncharacterized protein</fullName>
    </submittedName>
</protein>
<dbReference type="OrthoDB" id="574234at2"/>
<dbReference type="EMBL" id="CP001287">
    <property type="protein sequence ID" value="ACK65659.1"/>
    <property type="molecule type" value="Genomic_DNA"/>
</dbReference>
<dbReference type="eggNOG" id="ENOG5030QY7">
    <property type="taxonomic scope" value="Bacteria"/>
</dbReference>
<accession>B7JVX0</accession>
<sequence>MIDTILIEGIDIDSIQVSSENPIQNLKEQLNNVFEASDKIQFEHLCQETYFVWQEVLDNSKSYKERSQIFKRLYSFWNEFCQDHKKILDIMPIDQRKYIEDVFILFRSYYCLFSSLALINESERQAQQVANGFLQLAETVDIFIEFFPDSQLNQLYDSCKEWISGTNRNIAEYDKELKENPKLSVLVTQIRSCSSLIILKIEEHFKQKESTIETETTQGENKEEIDLSSKPWWEQIVGTFADDSVYDEAMKLGREYRESLRPNSSDQ</sequence>
<dbReference type="AlphaFoldDB" id="B7JVX0"/>
<dbReference type="KEGG" id="cyp:PCC8801_1607"/>
<proteinExistence type="predicted"/>
<name>B7JVX0_RIPO1</name>
<dbReference type="Proteomes" id="UP000008204">
    <property type="component" value="Chromosome"/>
</dbReference>
<evidence type="ECO:0000313" key="2">
    <source>
        <dbReference type="Proteomes" id="UP000008204"/>
    </source>
</evidence>
<dbReference type="STRING" id="41431.PCC8801_1607"/>
<reference evidence="2" key="1">
    <citation type="journal article" date="2011" name="MBio">
        <title>Novel metabolic attributes of the genus Cyanothece, comprising a group of unicellular nitrogen-fixing Cyanobacteria.</title>
        <authorList>
            <person name="Bandyopadhyay A."/>
            <person name="Elvitigala T."/>
            <person name="Welsh E."/>
            <person name="Stockel J."/>
            <person name="Liberton M."/>
            <person name="Min H."/>
            <person name="Sherman L.A."/>
            <person name="Pakrasi H.B."/>
        </authorList>
    </citation>
    <scope>NUCLEOTIDE SEQUENCE [LARGE SCALE GENOMIC DNA]</scope>
    <source>
        <strain evidence="2">PCC 8801</strain>
    </source>
</reference>
<gene>
    <name evidence="1" type="ordered locus">PCC8801_1607</name>
</gene>
<keyword evidence="2" id="KW-1185">Reference proteome</keyword>
<organism evidence="1 2">
    <name type="scientific">Rippkaea orientalis (strain PCC 8801 / RF-1)</name>
    <name type="common">Cyanothece sp. (strain PCC 8801)</name>
    <dbReference type="NCBI Taxonomy" id="41431"/>
    <lineage>
        <taxon>Bacteria</taxon>
        <taxon>Bacillati</taxon>
        <taxon>Cyanobacteriota</taxon>
        <taxon>Cyanophyceae</taxon>
        <taxon>Oscillatoriophycideae</taxon>
        <taxon>Chroococcales</taxon>
        <taxon>Aphanothecaceae</taxon>
        <taxon>Rippkaea</taxon>
        <taxon>Rippkaea orientalis</taxon>
    </lineage>
</organism>
<evidence type="ECO:0000313" key="1">
    <source>
        <dbReference type="EMBL" id="ACK65659.1"/>
    </source>
</evidence>
<dbReference type="RefSeq" id="WP_012594932.1">
    <property type="nucleotide sequence ID" value="NC_011726.1"/>
</dbReference>